<organism evidence="1 2">
    <name type="scientific">Daedalea quercina L-15889</name>
    <dbReference type="NCBI Taxonomy" id="1314783"/>
    <lineage>
        <taxon>Eukaryota</taxon>
        <taxon>Fungi</taxon>
        <taxon>Dikarya</taxon>
        <taxon>Basidiomycota</taxon>
        <taxon>Agaricomycotina</taxon>
        <taxon>Agaricomycetes</taxon>
        <taxon>Polyporales</taxon>
        <taxon>Fomitopsis</taxon>
    </lineage>
</organism>
<dbReference type="EMBL" id="KV429072">
    <property type="protein sequence ID" value="KZT67889.1"/>
    <property type="molecule type" value="Genomic_DNA"/>
</dbReference>
<sequence length="380" mass="42740">MLPHLPQEVIDKIIHEVGVKCSIYSDERTLRRCSLACRAWVQASRAELFGFVAISGSRRVRRFLTLLQRSPRIGDFVRRILVQFYAPHIPHGMPPSAENLDALGRVFTAVKNVQDLTFVGLSLNVTTLWLPPMDSVSKLHLPRIELHSMDALLSLLNSFPNLKALKVSELAVSDTSTPVDSAHMPTDMRTIQRLEIKACDPQTYPLLFSLPVHEMGIKLNLGERYINFRRLFRESVAARSVITLRLSVMNPAILLNPEAAQQFEGLLEHCTELRHLHCHFEQTVSWVIPVLSSAPADLVTFSLDGCLDTYSGHLTRLPSVLDSRRFPHLEKVELQFLNFAFPSTGMLSDAGLEPEYVQGLFPDLHGQGILVTSYGGRTDW</sequence>
<dbReference type="InterPro" id="IPR032675">
    <property type="entry name" value="LRR_dom_sf"/>
</dbReference>
<gene>
    <name evidence="1" type="ORF">DAEQUDRAFT_728668</name>
</gene>
<evidence type="ECO:0000313" key="2">
    <source>
        <dbReference type="Proteomes" id="UP000076727"/>
    </source>
</evidence>
<dbReference type="SUPFAM" id="SSF52047">
    <property type="entry name" value="RNI-like"/>
    <property type="match status" value="1"/>
</dbReference>
<evidence type="ECO:0008006" key="3">
    <source>
        <dbReference type="Google" id="ProtNLM"/>
    </source>
</evidence>
<proteinExistence type="predicted"/>
<reference evidence="1 2" key="1">
    <citation type="journal article" date="2016" name="Mol. Biol. Evol.">
        <title>Comparative Genomics of Early-Diverging Mushroom-Forming Fungi Provides Insights into the Origins of Lignocellulose Decay Capabilities.</title>
        <authorList>
            <person name="Nagy L.G."/>
            <person name="Riley R."/>
            <person name="Tritt A."/>
            <person name="Adam C."/>
            <person name="Daum C."/>
            <person name="Floudas D."/>
            <person name="Sun H."/>
            <person name="Yadav J.S."/>
            <person name="Pangilinan J."/>
            <person name="Larsson K.H."/>
            <person name="Matsuura K."/>
            <person name="Barry K."/>
            <person name="Labutti K."/>
            <person name="Kuo R."/>
            <person name="Ohm R.A."/>
            <person name="Bhattacharya S.S."/>
            <person name="Shirouzu T."/>
            <person name="Yoshinaga Y."/>
            <person name="Martin F.M."/>
            <person name="Grigoriev I.V."/>
            <person name="Hibbett D.S."/>
        </authorList>
    </citation>
    <scope>NUCLEOTIDE SEQUENCE [LARGE SCALE GENOMIC DNA]</scope>
    <source>
        <strain evidence="1 2">L-15889</strain>
    </source>
</reference>
<dbReference type="Proteomes" id="UP000076727">
    <property type="component" value="Unassembled WGS sequence"/>
</dbReference>
<name>A0A165P898_9APHY</name>
<protein>
    <recommendedName>
        <fullName evidence="3">F-box domain-containing protein</fullName>
    </recommendedName>
</protein>
<accession>A0A165P898</accession>
<evidence type="ECO:0000313" key="1">
    <source>
        <dbReference type="EMBL" id="KZT67889.1"/>
    </source>
</evidence>
<dbReference type="AlphaFoldDB" id="A0A165P898"/>
<dbReference type="Gene3D" id="3.80.10.10">
    <property type="entry name" value="Ribonuclease Inhibitor"/>
    <property type="match status" value="1"/>
</dbReference>
<dbReference type="OrthoDB" id="2798901at2759"/>
<keyword evidence="2" id="KW-1185">Reference proteome</keyword>